<feature type="compositionally biased region" description="Acidic residues" evidence="1">
    <location>
        <begin position="113"/>
        <end position="138"/>
    </location>
</feature>
<dbReference type="AlphaFoldDB" id="A0A8T0EKU9"/>
<feature type="region of interest" description="Disordered" evidence="1">
    <location>
        <begin position="50"/>
        <end position="80"/>
    </location>
</feature>
<proteinExistence type="predicted"/>
<feature type="region of interest" description="Disordered" evidence="1">
    <location>
        <begin position="113"/>
        <end position="160"/>
    </location>
</feature>
<name>A0A8T0EKU9_ARGBR</name>
<organism evidence="2 3">
    <name type="scientific">Argiope bruennichi</name>
    <name type="common">Wasp spider</name>
    <name type="synonym">Aranea bruennichi</name>
    <dbReference type="NCBI Taxonomy" id="94029"/>
    <lineage>
        <taxon>Eukaryota</taxon>
        <taxon>Metazoa</taxon>
        <taxon>Ecdysozoa</taxon>
        <taxon>Arthropoda</taxon>
        <taxon>Chelicerata</taxon>
        <taxon>Arachnida</taxon>
        <taxon>Araneae</taxon>
        <taxon>Araneomorphae</taxon>
        <taxon>Entelegynae</taxon>
        <taxon>Araneoidea</taxon>
        <taxon>Araneidae</taxon>
        <taxon>Argiope</taxon>
    </lineage>
</organism>
<gene>
    <name evidence="2" type="ORF">HNY73_016723</name>
</gene>
<dbReference type="Proteomes" id="UP000807504">
    <property type="component" value="Unassembled WGS sequence"/>
</dbReference>
<evidence type="ECO:0000256" key="1">
    <source>
        <dbReference type="SAM" id="MobiDB-lite"/>
    </source>
</evidence>
<dbReference type="EMBL" id="JABXBU010002227">
    <property type="protein sequence ID" value="KAF8774141.1"/>
    <property type="molecule type" value="Genomic_DNA"/>
</dbReference>
<feature type="region of interest" description="Disordered" evidence="1">
    <location>
        <begin position="1"/>
        <end position="21"/>
    </location>
</feature>
<reference evidence="2" key="2">
    <citation type="submission" date="2020-06" db="EMBL/GenBank/DDBJ databases">
        <authorList>
            <person name="Sheffer M."/>
        </authorList>
    </citation>
    <scope>NUCLEOTIDE SEQUENCE</scope>
</reference>
<accession>A0A8T0EKU9</accession>
<reference evidence="2" key="1">
    <citation type="journal article" date="2020" name="bioRxiv">
        <title>Chromosome-level reference genome of the European wasp spider Argiope bruennichi: a resource for studies on range expansion and evolutionary adaptation.</title>
        <authorList>
            <person name="Sheffer M.M."/>
            <person name="Hoppe A."/>
            <person name="Krehenwinkel H."/>
            <person name="Uhl G."/>
            <person name="Kuss A.W."/>
            <person name="Jensen L."/>
            <person name="Jensen C."/>
            <person name="Gillespie R.G."/>
            <person name="Hoff K.J."/>
            <person name="Prost S."/>
        </authorList>
    </citation>
    <scope>NUCLEOTIDE SEQUENCE</scope>
</reference>
<comment type="caution">
    <text evidence="2">The sequence shown here is derived from an EMBL/GenBank/DDBJ whole genome shotgun (WGS) entry which is preliminary data.</text>
</comment>
<sequence length="160" mass="17937">MKSAKPSHPSIAQLAGGGVDATKGRLSLGRWFDSGSTGMKHDDSEIQLTLDSEKPTKVIVEPVETPPKEYPGETEEEKARREEFELKRKMNRHQEAMKVAIAKKLLSQEEIEEELDLNTEDETVSDASEDALEKDDNEYYYASTDDITEDATEQNTKSTV</sequence>
<protein>
    <submittedName>
        <fullName evidence="2">Uncharacterized protein</fullName>
    </submittedName>
</protein>
<evidence type="ECO:0000313" key="2">
    <source>
        <dbReference type="EMBL" id="KAF8774141.1"/>
    </source>
</evidence>
<feature type="compositionally biased region" description="Basic and acidic residues" evidence="1">
    <location>
        <begin position="66"/>
        <end position="80"/>
    </location>
</feature>
<keyword evidence="3" id="KW-1185">Reference proteome</keyword>
<evidence type="ECO:0000313" key="3">
    <source>
        <dbReference type="Proteomes" id="UP000807504"/>
    </source>
</evidence>